<protein>
    <submittedName>
        <fullName evidence="10">NADH:ubiquinone oxidoreductase subunit 5 (Chain L)/multisubunit Na+/H+ antiporter, MnhA subunit</fullName>
    </submittedName>
</protein>
<dbReference type="KEGG" id="cyu:UCYN_01510"/>
<dbReference type="AlphaFoldDB" id="D3EN52"/>
<feature type="transmembrane region" description="Helical" evidence="7">
    <location>
        <begin position="12"/>
        <end position="32"/>
    </location>
</feature>
<dbReference type="GO" id="GO:0003954">
    <property type="term" value="F:NADH dehydrogenase activity"/>
    <property type="evidence" value="ECO:0007669"/>
    <property type="project" value="TreeGrafter"/>
</dbReference>
<dbReference type="PATRIC" id="fig|713887.8.peg.140"/>
<keyword evidence="4 7" id="KW-0472">Membrane</keyword>
<evidence type="ECO:0000259" key="8">
    <source>
        <dbReference type="Pfam" id="PF00361"/>
    </source>
</evidence>
<evidence type="ECO:0000259" key="9">
    <source>
        <dbReference type="Pfam" id="PF00662"/>
    </source>
</evidence>
<feature type="transmembrane region" description="Helical" evidence="7">
    <location>
        <begin position="453"/>
        <end position="473"/>
    </location>
</feature>
<dbReference type="OrthoDB" id="9807568at2"/>
<evidence type="ECO:0000256" key="1">
    <source>
        <dbReference type="ARBA" id="ARBA00004127"/>
    </source>
</evidence>
<dbReference type="PANTHER" id="PTHR42829:SF2">
    <property type="entry name" value="NADH-UBIQUINONE OXIDOREDUCTASE CHAIN 5"/>
    <property type="match status" value="1"/>
</dbReference>
<dbReference type="STRING" id="1453429.UCYN_01510"/>
<dbReference type="PANTHER" id="PTHR42829">
    <property type="entry name" value="NADH-UBIQUINONE OXIDOREDUCTASE CHAIN 5"/>
    <property type="match status" value="1"/>
</dbReference>
<reference evidence="10 11" key="1">
    <citation type="journal article" date="2010" name="Nature">
        <title>Metabolic streamlining in an open-ocean nitrogen-fixing cyanobacterium.</title>
        <authorList>
            <person name="Tripp H.J."/>
            <person name="Bench S.R."/>
            <person name="Turk K.A."/>
            <person name="Foster R.A."/>
            <person name="Desany B.A."/>
            <person name="Niazi F."/>
            <person name="Affourtit J.P."/>
            <person name="Zehr J.P."/>
        </authorList>
    </citation>
    <scope>NUCLEOTIDE SEQUENCE [LARGE SCALE GENOMIC DNA]</scope>
    <source>
        <strain evidence="11">ALOHA</strain>
    </source>
</reference>
<gene>
    <name evidence="10" type="ordered locus">UCYN_01510</name>
</gene>
<dbReference type="GO" id="GO:0015990">
    <property type="term" value="P:electron transport coupled proton transport"/>
    <property type="evidence" value="ECO:0007669"/>
    <property type="project" value="TreeGrafter"/>
</dbReference>
<evidence type="ECO:0000313" key="11">
    <source>
        <dbReference type="Proteomes" id="UP000001405"/>
    </source>
</evidence>
<feature type="transmembrane region" description="Helical" evidence="7">
    <location>
        <begin position="311"/>
        <end position="329"/>
    </location>
</feature>
<name>D3EN52_ATETH</name>
<dbReference type="NCBIfam" id="TIGR01960">
    <property type="entry name" value="ndhF3_CO2"/>
    <property type="match status" value="1"/>
</dbReference>
<feature type="transmembrane region" description="Helical" evidence="7">
    <location>
        <begin position="335"/>
        <end position="359"/>
    </location>
</feature>
<feature type="transmembrane region" description="Helical" evidence="7">
    <location>
        <begin position="144"/>
        <end position="165"/>
    </location>
</feature>
<feature type="transmembrane region" description="Helical" evidence="7">
    <location>
        <begin position="185"/>
        <end position="203"/>
    </location>
</feature>
<dbReference type="InterPro" id="IPR001516">
    <property type="entry name" value="Proton_antipo_N"/>
</dbReference>
<sequence>MSTFFLDNSWLIPFYGLIGTLLSLPWSINITLRAGPLFGAYLNLLMSFLAFVHNSFAFILIWKTPVQHLVFDWLNVAKLHLSLSVELSPISLGALELITCISFLSQIYALGYMEKDSSLARFLGMMGIFEASLGGIALSDSLLLSYGLLEILTLSTYLLVGFWYAQPLVKTAARDAFLTKRVGDIFFFMGLVALSSYGEGLTFSELEVWASNTSISMLNVTLLGLSLIAGLTGKCAQFPLNLWLDKAMEGPNPASIMRNSIVVSAGAYVLIKLQPIFALSSIASNVLIVLGIVTSIGTSLIAMAQIDIKRALCHSTSTYLGLVFIAVGLGHIDVAFLLICAHLIPKALLFMSVGSIVFTTNSQNITEMGGLWSKMPVTTIAFLTGSSGLVALFPMGMFWTWKIWFDNYWSISFYYLLVTLTIINMLCAFNLTRIFCTVFLGVSQNKTKRTPEVGWLMSFPMIILIIFVLIEPIIPMHLVLQVSSIMNSVCFTIILSGLFGCLLGAKYRVSSKKFTNLWLHFFQDIFAHDFYLEQVYALTIVGLVKNISRITSWFDSYIIDGLNNLISYIVFFSSSILKYANSGQLQLYVLTIFTGLWFSILIWLFLLRNQLLLISNIDYFS</sequence>
<dbReference type="Gene3D" id="1.20.5.2700">
    <property type="match status" value="1"/>
</dbReference>
<evidence type="ECO:0000256" key="5">
    <source>
        <dbReference type="ARBA" id="ARBA00025624"/>
    </source>
</evidence>
<dbReference type="RefSeq" id="WP_012953567.1">
    <property type="nucleotide sequence ID" value="NC_013771.1"/>
</dbReference>
<feature type="transmembrane region" description="Helical" evidence="7">
    <location>
        <begin position="282"/>
        <end position="304"/>
    </location>
</feature>
<organism evidence="11">
    <name type="scientific">Atelocyanobacterium thalassa (isolate ALOHA)</name>
    <dbReference type="NCBI Taxonomy" id="1453429"/>
    <lineage>
        <taxon>Bacteria</taxon>
        <taxon>Bacillati</taxon>
        <taxon>Cyanobacteriota</taxon>
        <taxon>Cyanophyceae</taxon>
        <taxon>Oscillatoriophycideae</taxon>
        <taxon>Chroococcales</taxon>
        <taxon>Aphanothecaceae</taxon>
        <taxon>Candidatus Atelocyanobacterium</taxon>
        <taxon>Candidatus Atelocyanobacterium thalassae</taxon>
    </lineage>
</organism>
<evidence type="ECO:0000256" key="6">
    <source>
        <dbReference type="RuleBase" id="RU000320"/>
    </source>
</evidence>
<dbReference type="GO" id="GO:0016020">
    <property type="term" value="C:membrane"/>
    <property type="evidence" value="ECO:0007669"/>
    <property type="project" value="UniProtKB-SubCell"/>
</dbReference>
<comment type="subcellular location">
    <subcellularLocation>
        <location evidence="1">Endomembrane system</location>
        <topology evidence="1">Multi-pass membrane protein</topology>
    </subcellularLocation>
    <subcellularLocation>
        <location evidence="6">Membrane</location>
        <topology evidence="6">Multi-pass membrane protein</topology>
    </subcellularLocation>
</comment>
<feature type="transmembrane region" description="Helical" evidence="7">
    <location>
        <begin position="413"/>
        <end position="441"/>
    </location>
</feature>
<dbReference type="Pfam" id="PF00361">
    <property type="entry name" value="Proton_antipo_M"/>
    <property type="match status" value="1"/>
</dbReference>
<evidence type="ECO:0000256" key="4">
    <source>
        <dbReference type="ARBA" id="ARBA00023136"/>
    </source>
</evidence>
<dbReference type="GO" id="GO:0008137">
    <property type="term" value="F:NADH dehydrogenase (ubiquinone) activity"/>
    <property type="evidence" value="ECO:0007669"/>
    <property type="project" value="InterPro"/>
</dbReference>
<dbReference type="Pfam" id="PF00662">
    <property type="entry name" value="Proton_antipo_N"/>
    <property type="match status" value="1"/>
</dbReference>
<dbReference type="GO" id="GO:0012505">
    <property type="term" value="C:endomembrane system"/>
    <property type="evidence" value="ECO:0007669"/>
    <property type="project" value="UniProtKB-SubCell"/>
</dbReference>
<dbReference type="Proteomes" id="UP000001405">
    <property type="component" value="Chromosome"/>
</dbReference>
<feature type="transmembrane region" description="Helical" evidence="7">
    <location>
        <begin position="585"/>
        <end position="607"/>
    </location>
</feature>
<feature type="transmembrane region" description="Helical" evidence="7">
    <location>
        <begin position="44"/>
        <end position="62"/>
    </location>
</feature>
<evidence type="ECO:0000313" key="10">
    <source>
        <dbReference type="EMBL" id="ADB94902.1"/>
    </source>
</evidence>
<dbReference type="NCBIfam" id="NF005633">
    <property type="entry name" value="PRK07390.1"/>
    <property type="match status" value="1"/>
</dbReference>
<feature type="transmembrane region" description="Helical" evidence="7">
    <location>
        <begin position="223"/>
        <end position="244"/>
    </location>
</feature>
<feature type="domain" description="NADH:quinone oxidoreductase/Mrp antiporter transmembrane" evidence="8">
    <location>
        <begin position="139"/>
        <end position="421"/>
    </location>
</feature>
<dbReference type="PRINTS" id="PR01434">
    <property type="entry name" value="NADHDHGNASE5"/>
</dbReference>
<feature type="transmembrane region" description="Helical" evidence="7">
    <location>
        <begin position="90"/>
        <end position="112"/>
    </location>
</feature>
<evidence type="ECO:0000256" key="2">
    <source>
        <dbReference type="ARBA" id="ARBA00022692"/>
    </source>
</evidence>
<feature type="transmembrane region" description="Helical" evidence="7">
    <location>
        <begin position="119"/>
        <end position="138"/>
    </location>
</feature>
<feature type="transmembrane region" description="Helical" evidence="7">
    <location>
        <begin position="485"/>
        <end position="505"/>
    </location>
</feature>
<feature type="transmembrane region" description="Helical" evidence="7">
    <location>
        <begin position="380"/>
        <end position="401"/>
    </location>
</feature>
<evidence type="ECO:0000256" key="3">
    <source>
        <dbReference type="ARBA" id="ARBA00022989"/>
    </source>
</evidence>
<feature type="domain" description="NADH-Ubiquinone oxidoreductase (complex I) chain 5 N-terminal" evidence="9">
    <location>
        <begin position="73"/>
        <end position="122"/>
    </location>
</feature>
<feature type="transmembrane region" description="Helical" evidence="7">
    <location>
        <begin position="256"/>
        <end position="276"/>
    </location>
</feature>
<proteinExistence type="predicted"/>
<keyword evidence="2 6" id="KW-0812">Transmembrane</keyword>
<dbReference type="InterPro" id="IPR001750">
    <property type="entry name" value="ND/Mrp_TM"/>
</dbReference>
<keyword evidence="3 7" id="KW-1133">Transmembrane helix</keyword>
<dbReference type="GO" id="GO:0042773">
    <property type="term" value="P:ATP synthesis coupled electron transport"/>
    <property type="evidence" value="ECO:0007669"/>
    <property type="project" value="InterPro"/>
</dbReference>
<dbReference type="EMBL" id="CP001842">
    <property type="protein sequence ID" value="ADB94902.1"/>
    <property type="molecule type" value="Genomic_DNA"/>
</dbReference>
<evidence type="ECO:0000256" key="7">
    <source>
        <dbReference type="SAM" id="Phobius"/>
    </source>
</evidence>
<keyword evidence="10" id="KW-0830">Ubiquinone</keyword>
<dbReference type="HOGENOM" id="CLU_007100_6_3_3"/>
<keyword evidence="11" id="KW-1185">Reference proteome</keyword>
<dbReference type="InterPro" id="IPR010217">
    <property type="entry name" value="NU5C2"/>
</dbReference>
<comment type="function">
    <text evidence="5">NDH-1 shuttles electrons from NAD(P)H, via FMN and iron-sulfur (Fe-S) centers, to quinones in the respiratory chain. The immediate electron acceptor for the enzyme in this species is believed to be plastoquinone. Couples the redox reaction to proton translocation (for every two electrons transferred, four hydrogen ions are translocated across the cytoplasmic membrane), and thus conserves the redox energy in a proton gradient.</text>
</comment>
<dbReference type="InterPro" id="IPR003945">
    <property type="entry name" value="NU5C-like"/>
</dbReference>
<accession>D3EN52</accession>